<keyword evidence="3" id="KW-0143">Chaperone</keyword>
<feature type="compositionally biased region" description="Basic and acidic residues" evidence="5">
    <location>
        <begin position="434"/>
        <end position="454"/>
    </location>
</feature>
<evidence type="ECO:0000313" key="7">
    <source>
        <dbReference type="EMBL" id="WPA97222.1"/>
    </source>
</evidence>
<name>A0A2G5I9R2_CERBT</name>
<evidence type="ECO:0000256" key="2">
    <source>
        <dbReference type="ARBA" id="ARBA00022658"/>
    </source>
</evidence>
<gene>
    <name evidence="6" type="ORF">CB0940_01771</name>
    <name evidence="7" type="ORF">RHO25_001831</name>
</gene>
<protein>
    <recommendedName>
        <fullName evidence="10">Synembryn-A</fullName>
    </recommendedName>
</protein>
<feature type="coiled-coil region" evidence="4">
    <location>
        <begin position="33"/>
        <end position="60"/>
    </location>
</feature>
<comment type="similarity">
    <text evidence="1">Belongs to the synembryn family.</text>
</comment>
<evidence type="ECO:0008006" key="10">
    <source>
        <dbReference type="Google" id="ProtNLM"/>
    </source>
</evidence>
<dbReference type="GO" id="GO:0005737">
    <property type="term" value="C:cytoplasm"/>
    <property type="evidence" value="ECO:0007669"/>
    <property type="project" value="TreeGrafter"/>
</dbReference>
<dbReference type="EMBL" id="CP134184">
    <property type="protein sequence ID" value="WPA97222.1"/>
    <property type="molecule type" value="Genomic_DNA"/>
</dbReference>
<dbReference type="GO" id="GO:0005085">
    <property type="term" value="F:guanyl-nucleotide exchange factor activity"/>
    <property type="evidence" value="ECO:0007669"/>
    <property type="project" value="UniProtKB-KW"/>
</dbReference>
<keyword evidence="2" id="KW-0344">Guanine-nucleotide releasing factor</keyword>
<evidence type="ECO:0000313" key="9">
    <source>
        <dbReference type="Proteomes" id="UP001302367"/>
    </source>
</evidence>
<keyword evidence="9" id="KW-1185">Reference proteome</keyword>
<evidence type="ECO:0000256" key="4">
    <source>
        <dbReference type="SAM" id="Coils"/>
    </source>
</evidence>
<dbReference type="GO" id="GO:0001965">
    <property type="term" value="F:G-protein alpha-subunit binding"/>
    <property type="evidence" value="ECO:0007669"/>
    <property type="project" value="TreeGrafter"/>
</dbReference>
<reference evidence="6 8" key="1">
    <citation type="submission" date="2015-10" db="EMBL/GenBank/DDBJ databases">
        <title>The cercosporin biosynthetic gene cluster was horizontally transferred to several fungal lineages and shown to be expanded in Cercospora beticola based on microsynteny with recipient genomes.</title>
        <authorList>
            <person name="De Jonge R."/>
            <person name="Ebert M.K."/>
            <person name="Suttle J.C."/>
            <person name="Jurick Ii W.M."/>
            <person name="Secor G.A."/>
            <person name="Thomma B.P."/>
            <person name="Van De Peer Y."/>
            <person name="Bolton M.D."/>
        </authorList>
    </citation>
    <scope>NUCLEOTIDE SEQUENCE [LARGE SCALE GENOMIC DNA]</scope>
    <source>
        <strain evidence="6 8">09-40</strain>
    </source>
</reference>
<feature type="region of interest" description="Disordered" evidence="5">
    <location>
        <begin position="415"/>
        <end position="454"/>
    </location>
</feature>
<sequence length="486" mass="54480">MQVQSTAGASAPSGEQISMFTRIYSLTPGAAALRELEGLLQELERNLETLKLSLQEQQDALTKVKTSGRNPQTATPIFTRQAISTLSQYALDLHKSNEASREALRCLANAFLLHEPSRQVFVDLGYAHKAADRLTVDDHDDEFLIARILFYMTYNTTLDFQILLDQHSLAENINRHISRHANAYSKSAKRKSATAVSREAAMSETCKLMFNVTHYYPDSVPKFTPAIEPIINILRLHDLPDPPLQPPTSYLINALLNLDLQAAERRTPLGREARSSPMFPYSDTESFVNRLIDILDAAIRKQPERDLDQAAAPLCTLLRRLYELATSQMKAYMRWLLLPNTKDREKPLGQGDTLSARLLRLSCSPNLPTLRGNISALLFELSDKDANKFVQNIGYGFASGFLASQNIQVPANAADASSSADANDFNPITGQRLSAEDREEHGSEPMTEEEKEREAERLFVLFERLKATGVVDVKNPVERRFEEVDD</sequence>
<evidence type="ECO:0000313" key="8">
    <source>
        <dbReference type="Proteomes" id="UP000230605"/>
    </source>
</evidence>
<dbReference type="Proteomes" id="UP000230605">
    <property type="component" value="Chromosome 1"/>
</dbReference>
<evidence type="ECO:0000313" key="6">
    <source>
        <dbReference type="EMBL" id="PIB01528.1"/>
    </source>
</evidence>
<evidence type="ECO:0000256" key="1">
    <source>
        <dbReference type="ARBA" id="ARBA00009049"/>
    </source>
</evidence>
<feature type="compositionally biased region" description="Low complexity" evidence="5">
    <location>
        <begin position="415"/>
        <end position="424"/>
    </location>
</feature>
<dbReference type="Pfam" id="PF10165">
    <property type="entry name" value="Ric8"/>
    <property type="match status" value="1"/>
</dbReference>
<dbReference type="InterPro" id="IPR019318">
    <property type="entry name" value="Gua_nucleotide_exch_fac_Ric8"/>
</dbReference>
<proteinExistence type="inferred from homology"/>
<dbReference type="OrthoDB" id="5585685at2759"/>
<dbReference type="Proteomes" id="UP001302367">
    <property type="component" value="Chromosome 1"/>
</dbReference>
<evidence type="ECO:0000256" key="3">
    <source>
        <dbReference type="ARBA" id="ARBA00023186"/>
    </source>
</evidence>
<evidence type="ECO:0000256" key="5">
    <source>
        <dbReference type="SAM" id="MobiDB-lite"/>
    </source>
</evidence>
<dbReference type="AlphaFoldDB" id="A0A2G5I9R2"/>
<dbReference type="PANTHER" id="PTHR12425:SF5">
    <property type="entry name" value="SYNEMBRYN"/>
    <property type="match status" value="1"/>
</dbReference>
<reference evidence="7 9" key="2">
    <citation type="submission" date="2023-09" db="EMBL/GenBank/DDBJ databases">
        <title>Complete-Gapless Cercospora beticola genome.</title>
        <authorList>
            <person name="Wyatt N.A."/>
            <person name="Spanner R.E."/>
            <person name="Bolton M.D."/>
        </authorList>
    </citation>
    <scope>NUCLEOTIDE SEQUENCE [LARGE SCALE GENOMIC DNA]</scope>
    <source>
        <strain evidence="7">Cb09-40</strain>
    </source>
</reference>
<dbReference type="GO" id="GO:0007186">
    <property type="term" value="P:G protein-coupled receptor signaling pathway"/>
    <property type="evidence" value="ECO:0007669"/>
    <property type="project" value="TreeGrafter"/>
</dbReference>
<organism evidence="6 8">
    <name type="scientific">Cercospora beticola</name>
    <name type="common">Sugarbeet leaf spot fungus</name>
    <dbReference type="NCBI Taxonomy" id="122368"/>
    <lineage>
        <taxon>Eukaryota</taxon>
        <taxon>Fungi</taxon>
        <taxon>Dikarya</taxon>
        <taxon>Ascomycota</taxon>
        <taxon>Pezizomycotina</taxon>
        <taxon>Dothideomycetes</taxon>
        <taxon>Dothideomycetidae</taxon>
        <taxon>Mycosphaerellales</taxon>
        <taxon>Mycosphaerellaceae</taxon>
        <taxon>Cercospora</taxon>
    </lineage>
</organism>
<accession>A0A2G5I9R2</accession>
<dbReference type="PANTHER" id="PTHR12425">
    <property type="entry name" value="SYNEMBRYN"/>
    <property type="match status" value="1"/>
</dbReference>
<keyword evidence="4" id="KW-0175">Coiled coil</keyword>
<dbReference type="EMBL" id="LKMD01000100">
    <property type="protein sequence ID" value="PIB01528.1"/>
    <property type="molecule type" value="Genomic_DNA"/>
</dbReference>